<comment type="caution">
    <text evidence="2">The sequence shown here is derived from an EMBL/GenBank/DDBJ whole genome shotgun (WGS) entry which is preliminary data.</text>
</comment>
<dbReference type="Proteomes" id="UP000626697">
    <property type="component" value="Unassembled WGS sequence"/>
</dbReference>
<proteinExistence type="predicted"/>
<name>A0ABR6CVT9_9BACI</name>
<keyword evidence="3" id="KW-1185">Reference proteome</keyword>
<reference evidence="2 3" key="1">
    <citation type="submission" date="2020-08" db="EMBL/GenBank/DDBJ databases">
        <title>Genomic Encyclopedia of Type Strains, Phase IV (KMG-IV): sequencing the most valuable type-strain genomes for metagenomic binning, comparative biology and taxonomic classification.</title>
        <authorList>
            <person name="Goeker M."/>
        </authorList>
    </citation>
    <scope>NUCLEOTIDE SEQUENCE [LARGE SCALE GENOMIC DNA]</scope>
    <source>
        <strain evidence="2 3">DSM 105481</strain>
    </source>
</reference>
<protein>
    <submittedName>
        <fullName evidence="2">Histidine transporter YuiF (NhaC family)</fullName>
    </submittedName>
</protein>
<sequence>MSRNKNNKWVVYIIFAIIMFLIYKFVPIKYGFISIVIFPLIYWFVYDFFKSKK</sequence>
<evidence type="ECO:0000313" key="2">
    <source>
        <dbReference type="EMBL" id="MBA9029079.1"/>
    </source>
</evidence>
<feature type="transmembrane region" description="Helical" evidence="1">
    <location>
        <begin position="9"/>
        <end position="26"/>
    </location>
</feature>
<feature type="transmembrane region" description="Helical" evidence="1">
    <location>
        <begin position="32"/>
        <end position="49"/>
    </location>
</feature>
<gene>
    <name evidence="2" type="ORF">HNP81_004401</name>
</gene>
<dbReference type="EMBL" id="JACJHX010000024">
    <property type="protein sequence ID" value="MBA9029079.1"/>
    <property type="molecule type" value="Genomic_DNA"/>
</dbReference>
<organism evidence="2 3">
    <name type="scientific">Peribacillus huizhouensis</name>
    <dbReference type="NCBI Taxonomy" id="1501239"/>
    <lineage>
        <taxon>Bacteria</taxon>
        <taxon>Bacillati</taxon>
        <taxon>Bacillota</taxon>
        <taxon>Bacilli</taxon>
        <taxon>Bacillales</taxon>
        <taxon>Bacillaceae</taxon>
        <taxon>Peribacillus</taxon>
    </lineage>
</organism>
<evidence type="ECO:0000256" key="1">
    <source>
        <dbReference type="SAM" id="Phobius"/>
    </source>
</evidence>
<keyword evidence="1" id="KW-0812">Transmembrane</keyword>
<accession>A0ABR6CVT9</accession>
<keyword evidence="1" id="KW-0472">Membrane</keyword>
<evidence type="ECO:0000313" key="3">
    <source>
        <dbReference type="Proteomes" id="UP000626697"/>
    </source>
</evidence>
<keyword evidence="1" id="KW-1133">Transmembrane helix</keyword>